<feature type="transmembrane region" description="Helical" evidence="2">
    <location>
        <begin position="37"/>
        <end position="58"/>
    </location>
</feature>
<reference evidence="4 5" key="1">
    <citation type="submission" date="2016-12" db="EMBL/GenBank/DDBJ databases">
        <title>The whole genome sequencing and assembly of Lactobacillus amylophilus DSM 20533T strain.</title>
        <authorList>
            <person name="Lee Y.-J."/>
            <person name="Yi H."/>
            <person name="Bahn Y.-S."/>
            <person name="Kim J.F."/>
            <person name="Lee D.-W."/>
        </authorList>
    </citation>
    <scope>NUCLEOTIDE SEQUENCE [LARGE SCALE GENOMIC DNA]</scope>
    <source>
        <strain evidence="4 5">DSM 20533</strain>
    </source>
</reference>
<protein>
    <submittedName>
        <fullName evidence="4">CAAX protease family protein</fullName>
    </submittedName>
</protein>
<dbReference type="Pfam" id="PF02517">
    <property type="entry name" value="Rce1-like"/>
    <property type="match status" value="1"/>
</dbReference>
<keyword evidence="4" id="KW-0378">Hydrolase</keyword>
<feature type="domain" description="CAAX prenyl protease 2/Lysostaphin resistance protein A-like" evidence="3">
    <location>
        <begin position="124"/>
        <end position="212"/>
    </location>
</feature>
<dbReference type="GO" id="GO:0080120">
    <property type="term" value="P:CAAX-box protein maturation"/>
    <property type="evidence" value="ECO:0007669"/>
    <property type="project" value="UniProtKB-ARBA"/>
</dbReference>
<dbReference type="GO" id="GO:0006508">
    <property type="term" value="P:proteolysis"/>
    <property type="evidence" value="ECO:0007669"/>
    <property type="project" value="UniProtKB-KW"/>
</dbReference>
<keyword evidence="2" id="KW-1133">Transmembrane helix</keyword>
<evidence type="ECO:0000256" key="1">
    <source>
        <dbReference type="ARBA" id="ARBA00009067"/>
    </source>
</evidence>
<keyword evidence="5" id="KW-1185">Reference proteome</keyword>
<dbReference type="Proteomes" id="UP000185499">
    <property type="component" value="Chromosome"/>
</dbReference>
<organism evidence="4 5">
    <name type="scientific">Amylolactobacillus amylophilus DSM 20533 = JCM 1125</name>
    <dbReference type="NCBI Taxonomy" id="1423721"/>
    <lineage>
        <taxon>Bacteria</taxon>
        <taxon>Bacillati</taxon>
        <taxon>Bacillota</taxon>
        <taxon>Bacilli</taxon>
        <taxon>Lactobacillales</taxon>
        <taxon>Lactobacillaceae</taxon>
        <taxon>Amylolactobacillus</taxon>
    </lineage>
</organism>
<comment type="similarity">
    <text evidence="1">Belongs to the UPF0177 family.</text>
</comment>
<dbReference type="OrthoDB" id="2326057at2"/>
<name>A0A1L6XBE2_9LACO</name>
<feature type="transmembrane region" description="Helical" evidence="2">
    <location>
        <begin position="12"/>
        <end position="31"/>
    </location>
</feature>
<dbReference type="EMBL" id="CP018888">
    <property type="protein sequence ID" value="APT18280.1"/>
    <property type="molecule type" value="Genomic_DNA"/>
</dbReference>
<evidence type="ECO:0000313" key="5">
    <source>
        <dbReference type="Proteomes" id="UP000185499"/>
    </source>
</evidence>
<dbReference type="RefSeq" id="WP_056946725.1">
    <property type="nucleotide sequence ID" value="NZ_AYYS01000013.1"/>
</dbReference>
<feature type="transmembrane region" description="Helical" evidence="2">
    <location>
        <begin position="79"/>
        <end position="102"/>
    </location>
</feature>
<dbReference type="GO" id="GO:0004175">
    <property type="term" value="F:endopeptidase activity"/>
    <property type="evidence" value="ECO:0007669"/>
    <property type="project" value="UniProtKB-ARBA"/>
</dbReference>
<gene>
    <name evidence="4" type="ORF">LA20533_02865</name>
</gene>
<evidence type="ECO:0000259" key="3">
    <source>
        <dbReference type="Pfam" id="PF02517"/>
    </source>
</evidence>
<evidence type="ECO:0000256" key="2">
    <source>
        <dbReference type="SAM" id="Phobius"/>
    </source>
</evidence>
<keyword evidence="2" id="KW-0472">Membrane</keyword>
<evidence type="ECO:0000313" key="4">
    <source>
        <dbReference type="EMBL" id="APT18280.1"/>
    </source>
</evidence>
<feature type="transmembrane region" description="Helical" evidence="2">
    <location>
        <begin position="203"/>
        <end position="220"/>
    </location>
</feature>
<accession>A0A1L6XBE2</accession>
<dbReference type="InterPro" id="IPR003675">
    <property type="entry name" value="Rce1/LyrA-like_dom"/>
</dbReference>
<dbReference type="KEGG" id="lah:LA20533_02865"/>
<proteinExistence type="inferred from homology"/>
<keyword evidence="2" id="KW-0812">Transmembrane</keyword>
<feature type="transmembrane region" description="Helical" evidence="2">
    <location>
        <begin position="160"/>
        <end position="183"/>
    </location>
</feature>
<feature type="transmembrane region" description="Helical" evidence="2">
    <location>
        <begin position="122"/>
        <end position="148"/>
    </location>
</feature>
<sequence>MNTPRSREGNMVRGTIYLIGYFIIFGARRLAVVDGKVRLWGSILFLLLSLMMLIFYIYRFNRESRYFERSDTTLPISDHFGQLVLITTLIFIVRMVINYIQLAQGIGYTSIQTAYHAGDSAGLFWFFIFSEGIIISTLQQFLTTGFFFNYFFRQNTLIKAIMGVIFSALIFALLNFSSIPLIFISELLIGGLLAWSYLSTQSLWVPVLLAIFNGVLTVVLL</sequence>
<keyword evidence="4" id="KW-0645">Protease</keyword>
<dbReference type="AlphaFoldDB" id="A0A1L6XBE2"/>